<comment type="caution">
    <text evidence="3">The sequence shown here is derived from an EMBL/GenBank/DDBJ whole genome shotgun (WGS) entry which is preliminary data.</text>
</comment>
<dbReference type="EMBL" id="LVLJ01001153">
    <property type="protein sequence ID" value="OAE31163.1"/>
    <property type="molecule type" value="Genomic_DNA"/>
</dbReference>
<sequence>MKAKRLILEKYSSTESRRAVLRQCLVQEAGPAERAAKQKEKSVRKKPCIIEERSTPVEPPRASKKDKRKEVLIEKVPLRRTEDPVKSIRLKVPREHAAEVLTMFSDIEEDPMALEEVAAKAVEDVTAAESVRNRTQTKVAVAAEVATKERRSQPTEAKCQALQKRLTAEVEKRRKAEQVGEDLREDVERAKCASVDLLKRLEACRIAYDAESLKLDELSAAAKKKEHE</sequence>
<proteinExistence type="predicted"/>
<feature type="coiled-coil region" evidence="1">
    <location>
        <begin position="159"/>
        <end position="228"/>
    </location>
</feature>
<keyword evidence="1" id="KW-0175">Coiled coil</keyword>
<feature type="region of interest" description="Disordered" evidence="2">
    <location>
        <begin position="30"/>
        <end position="68"/>
    </location>
</feature>
<evidence type="ECO:0000256" key="1">
    <source>
        <dbReference type="SAM" id="Coils"/>
    </source>
</evidence>
<dbReference type="Proteomes" id="UP000077202">
    <property type="component" value="Unassembled WGS sequence"/>
</dbReference>
<accession>A0A176WEV6</accession>
<evidence type="ECO:0000313" key="4">
    <source>
        <dbReference type="Proteomes" id="UP000077202"/>
    </source>
</evidence>
<protein>
    <submittedName>
        <fullName evidence="3">Uncharacterized protein</fullName>
    </submittedName>
</protein>
<reference evidence="3" key="1">
    <citation type="submission" date="2016-03" db="EMBL/GenBank/DDBJ databases">
        <title>Mechanisms controlling the formation of the plant cell surface in tip-growing cells are functionally conserved among land plants.</title>
        <authorList>
            <person name="Honkanen S."/>
            <person name="Jones V.A."/>
            <person name="Morieri G."/>
            <person name="Champion C."/>
            <person name="Hetherington A.J."/>
            <person name="Kelly S."/>
            <person name="Saint-Marcoux D."/>
            <person name="Proust H."/>
            <person name="Prescott H."/>
            <person name="Dolan L."/>
        </authorList>
    </citation>
    <scope>NUCLEOTIDE SEQUENCE [LARGE SCALE GENOMIC DNA]</scope>
    <source>
        <tissue evidence="3">Whole gametophyte</tissue>
    </source>
</reference>
<evidence type="ECO:0000256" key="2">
    <source>
        <dbReference type="SAM" id="MobiDB-lite"/>
    </source>
</evidence>
<gene>
    <name evidence="3" type="ORF">AXG93_3617s1020</name>
</gene>
<organism evidence="3 4">
    <name type="scientific">Marchantia polymorpha subsp. ruderalis</name>
    <dbReference type="NCBI Taxonomy" id="1480154"/>
    <lineage>
        <taxon>Eukaryota</taxon>
        <taxon>Viridiplantae</taxon>
        <taxon>Streptophyta</taxon>
        <taxon>Embryophyta</taxon>
        <taxon>Marchantiophyta</taxon>
        <taxon>Marchantiopsida</taxon>
        <taxon>Marchantiidae</taxon>
        <taxon>Marchantiales</taxon>
        <taxon>Marchantiaceae</taxon>
        <taxon>Marchantia</taxon>
    </lineage>
</organism>
<evidence type="ECO:0000313" key="3">
    <source>
        <dbReference type="EMBL" id="OAE31163.1"/>
    </source>
</evidence>
<name>A0A176WEV6_MARPO</name>
<keyword evidence="4" id="KW-1185">Reference proteome</keyword>
<dbReference type="AlphaFoldDB" id="A0A176WEV6"/>